<gene>
    <name evidence="2" type="ORF">GON04_10950</name>
</gene>
<dbReference type="PANTHER" id="PTHR33376">
    <property type="match status" value="1"/>
</dbReference>
<dbReference type="EMBL" id="WSEL01000003">
    <property type="protein sequence ID" value="MVQ29969.1"/>
    <property type="molecule type" value="Genomic_DNA"/>
</dbReference>
<evidence type="ECO:0000313" key="2">
    <source>
        <dbReference type="EMBL" id="MVQ29969.1"/>
    </source>
</evidence>
<dbReference type="GO" id="GO:0055085">
    <property type="term" value="P:transmembrane transport"/>
    <property type="evidence" value="ECO:0007669"/>
    <property type="project" value="InterPro"/>
</dbReference>
<dbReference type="PANTHER" id="PTHR33376:SF4">
    <property type="entry name" value="SIALIC ACID-BINDING PERIPLASMIC PROTEIN SIAP"/>
    <property type="match status" value="1"/>
</dbReference>
<proteinExistence type="predicted"/>
<sequence>MQTSSARFQYQSGHDMRSDNPLHIRLLEMWAAVNKETDNALSVEVVPWGGLGASKTSLNKLLTGEMAFHPISGMPLSTVVPIAGMEGLPYAYRTEEEACRVLDGPFGDLLREHVSAVGLVVFPKIWPQGFNQMSSTSRAIRSVEDLDGFKLRTAQVPYKVELFTSLGCDPQQVHYQGIRDALVSGQAEGQETPYLYTEIDGAAEVQKYMNITNHRFATFWMCANPRTWAALPADVQGVVTRNLDKYVELYRQDMWAANEGARVRLQKRLEFVHTDTSGFIPRLERNGFFDRARKSFGAKAWDLLESVRGSYPR</sequence>
<protein>
    <recommendedName>
        <fullName evidence="4">TRAP transporter substrate-binding protein</fullName>
    </recommendedName>
</protein>
<name>A0A6N8ISR7_9BURK</name>
<dbReference type="InterPro" id="IPR018389">
    <property type="entry name" value="DctP_fam"/>
</dbReference>
<dbReference type="InterPro" id="IPR038404">
    <property type="entry name" value="TRAP_DctP_sf"/>
</dbReference>
<accession>A0A6N8ISR7</accession>
<dbReference type="NCBIfam" id="NF037995">
    <property type="entry name" value="TRAP_S1"/>
    <property type="match status" value="1"/>
</dbReference>
<comment type="caution">
    <text evidence="2">The sequence shown here is derived from an EMBL/GenBank/DDBJ whole genome shotgun (WGS) entry which is preliminary data.</text>
</comment>
<keyword evidence="1" id="KW-0732">Signal</keyword>
<dbReference type="Proteomes" id="UP000469385">
    <property type="component" value="Unassembled WGS sequence"/>
</dbReference>
<dbReference type="CDD" id="cd13603">
    <property type="entry name" value="PBP2_TRAP_Siap_TeaA_like"/>
    <property type="match status" value="1"/>
</dbReference>
<organism evidence="2 3">
    <name type="scientific">Ramlibacter pinisoli</name>
    <dbReference type="NCBI Taxonomy" id="2682844"/>
    <lineage>
        <taxon>Bacteria</taxon>
        <taxon>Pseudomonadati</taxon>
        <taxon>Pseudomonadota</taxon>
        <taxon>Betaproteobacteria</taxon>
        <taxon>Burkholderiales</taxon>
        <taxon>Comamonadaceae</taxon>
        <taxon>Ramlibacter</taxon>
    </lineage>
</organism>
<evidence type="ECO:0000256" key="1">
    <source>
        <dbReference type="ARBA" id="ARBA00022729"/>
    </source>
</evidence>
<reference evidence="2 3" key="1">
    <citation type="submission" date="2019-12" db="EMBL/GenBank/DDBJ databases">
        <authorList>
            <person name="Huq M.A."/>
        </authorList>
    </citation>
    <scope>NUCLEOTIDE SEQUENCE [LARGE SCALE GENOMIC DNA]</scope>
    <source>
        <strain evidence="2 3">MAH-25</strain>
    </source>
</reference>
<dbReference type="RefSeq" id="WP_157397911.1">
    <property type="nucleotide sequence ID" value="NZ_WSEL01000003.1"/>
</dbReference>
<evidence type="ECO:0000313" key="3">
    <source>
        <dbReference type="Proteomes" id="UP000469385"/>
    </source>
</evidence>
<evidence type="ECO:0008006" key="4">
    <source>
        <dbReference type="Google" id="ProtNLM"/>
    </source>
</evidence>
<keyword evidence="3" id="KW-1185">Reference proteome</keyword>
<dbReference type="Pfam" id="PF03480">
    <property type="entry name" value="DctP"/>
    <property type="match status" value="1"/>
</dbReference>
<dbReference type="Gene3D" id="3.40.190.170">
    <property type="entry name" value="Bacterial extracellular solute-binding protein, family 7"/>
    <property type="match status" value="1"/>
</dbReference>
<dbReference type="AlphaFoldDB" id="A0A6N8ISR7"/>